<dbReference type="InterPro" id="IPR018247">
    <property type="entry name" value="EF_Hand_1_Ca_BS"/>
</dbReference>
<accession>A0A2W5UBH5</accession>
<gene>
    <name evidence="2" type="ORF">DI536_30660</name>
</gene>
<dbReference type="EMBL" id="QFQP01000039">
    <property type="protein sequence ID" value="PZR06298.1"/>
    <property type="molecule type" value="Genomic_DNA"/>
</dbReference>
<protein>
    <recommendedName>
        <fullName evidence="1">Transglycosylase SLT domain-containing protein</fullName>
    </recommendedName>
</protein>
<reference evidence="2 3" key="1">
    <citation type="submission" date="2017-08" db="EMBL/GenBank/DDBJ databases">
        <title>Infants hospitalized years apart are colonized by the same room-sourced microbial strains.</title>
        <authorList>
            <person name="Brooks B."/>
            <person name="Olm M.R."/>
            <person name="Firek B.A."/>
            <person name="Baker R."/>
            <person name="Thomas B.C."/>
            <person name="Morowitz M.J."/>
            <person name="Banfield J.F."/>
        </authorList>
    </citation>
    <scope>NUCLEOTIDE SEQUENCE [LARGE SCALE GENOMIC DNA]</scope>
    <source>
        <strain evidence="2">S2_003_000_R2_14</strain>
    </source>
</reference>
<dbReference type="InterPro" id="IPR023346">
    <property type="entry name" value="Lysozyme-like_dom_sf"/>
</dbReference>
<dbReference type="Pfam" id="PF13406">
    <property type="entry name" value="SLT_2"/>
    <property type="match status" value="1"/>
</dbReference>
<evidence type="ECO:0000313" key="2">
    <source>
        <dbReference type="EMBL" id="PZR06298.1"/>
    </source>
</evidence>
<comment type="caution">
    <text evidence="2">The sequence shown here is derived from an EMBL/GenBank/DDBJ whole genome shotgun (WGS) entry which is preliminary data.</text>
</comment>
<name>A0A2W5UBH5_9BACT</name>
<dbReference type="PROSITE" id="PS00018">
    <property type="entry name" value="EF_HAND_1"/>
    <property type="match status" value="1"/>
</dbReference>
<dbReference type="InterPro" id="IPR031304">
    <property type="entry name" value="SLT_2"/>
</dbReference>
<dbReference type="Proteomes" id="UP000249061">
    <property type="component" value="Unassembled WGS sequence"/>
</dbReference>
<evidence type="ECO:0000259" key="1">
    <source>
        <dbReference type="Pfam" id="PF13406"/>
    </source>
</evidence>
<proteinExistence type="predicted"/>
<evidence type="ECO:0000313" key="3">
    <source>
        <dbReference type="Proteomes" id="UP000249061"/>
    </source>
</evidence>
<dbReference type="GO" id="GO:0009253">
    <property type="term" value="P:peptidoglycan catabolic process"/>
    <property type="evidence" value="ECO:0007669"/>
    <property type="project" value="TreeGrafter"/>
</dbReference>
<dbReference type="InterPro" id="IPR043426">
    <property type="entry name" value="MltB-like"/>
</dbReference>
<dbReference type="AlphaFoldDB" id="A0A2W5UBH5"/>
<dbReference type="Gene3D" id="1.10.8.350">
    <property type="entry name" value="Bacterial muramidase"/>
    <property type="match status" value="1"/>
</dbReference>
<dbReference type="GO" id="GO:0008933">
    <property type="term" value="F:peptidoglycan lytic transglycosylase activity"/>
    <property type="evidence" value="ECO:0007669"/>
    <property type="project" value="TreeGrafter"/>
</dbReference>
<feature type="domain" description="Transglycosylase SLT" evidence="1">
    <location>
        <begin position="98"/>
        <end position="293"/>
    </location>
</feature>
<dbReference type="PANTHER" id="PTHR30163">
    <property type="entry name" value="MEMBRANE-BOUND LYTIC MUREIN TRANSGLYCOSYLASE B"/>
    <property type="match status" value="1"/>
</dbReference>
<dbReference type="PANTHER" id="PTHR30163:SF9">
    <property type="entry name" value="MEMBRANE-BOUND LYTIC MUREIN TRANSGLYCOSYLASE B"/>
    <property type="match status" value="1"/>
</dbReference>
<dbReference type="CDD" id="cd13399">
    <property type="entry name" value="Slt35-like"/>
    <property type="match status" value="1"/>
</dbReference>
<sequence>MLFMMQAVLLCLAALGDGGVALSDGGPGSWTMSTKLGVGGSEREALIADLMKSGGGVGETALTREEAVALLDDPRAQLVYGEKTVSIVAPSMVARHRQEHVDLMKRFLAPERIEAGLKFREEKAEVLGAVEKKTGVDREVIIGILMWESKLGTITGDYIAFNALASQAFFVDEANAEAARREPPPKSKKKPTEDELARLEAAAKKQAARVESIRSRGRKNLLALIRQCKTRGMDVLTVKGSWAGALGFPQFMPASLRWADDGNGDGKIDLFEMDDAIASVGKYLQQAGFRKSARDAVYNYNHESAYVEGVLAFADALKCGKTDGGVCAVDGGI</sequence>
<dbReference type="SUPFAM" id="SSF53955">
    <property type="entry name" value="Lysozyme-like"/>
    <property type="match status" value="1"/>
</dbReference>
<organism evidence="2 3">
    <name type="scientific">Archangium gephyra</name>
    <dbReference type="NCBI Taxonomy" id="48"/>
    <lineage>
        <taxon>Bacteria</taxon>
        <taxon>Pseudomonadati</taxon>
        <taxon>Myxococcota</taxon>
        <taxon>Myxococcia</taxon>
        <taxon>Myxococcales</taxon>
        <taxon>Cystobacterineae</taxon>
        <taxon>Archangiaceae</taxon>
        <taxon>Archangium</taxon>
    </lineage>
</organism>